<evidence type="ECO:0000313" key="3">
    <source>
        <dbReference type="EMBL" id="MBD8001373.1"/>
    </source>
</evidence>
<dbReference type="SUPFAM" id="SSF103642">
    <property type="entry name" value="Sec-C motif"/>
    <property type="match status" value="1"/>
</dbReference>
<reference evidence="3 4" key="1">
    <citation type="submission" date="2020-08" db="EMBL/GenBank/DDBJ databases">
        <title>A Genomic Blueprint of the Chicken Gut Microbiome.</title>
        <authorList>
            <person name="Gilroy R."/>
            <person name="Ravi A."/>
            <person name="Getino M."/>
            <person name="Pursley I."/>
            <person name="Horton D.L."/>
            <person name="Alikhan N.-F."/>
            <person name="Baker D."/>
            <person name="Gharbi K."/>
            <person name="Hall N."/>
            <person name="Watson M."/>
            <person name="Adriaenssens E.M."/>
            <person name="Foster-Nyarko E."/>
            <person name="Jarju S."/>
            <person name="Secka A."/>
            <person name="Antonio M."/>
            <person name="Oren A."/>
            <person name="Chaudhuri R."/>
            <person name="La Ragione R.M."/>
            <person name="Hildebrand F."/>
            <person name="Pallen M.J."/>
        </authorList>
    </citation>
    <scope>NUCLEOTIDE SEQUENCE [LARGE SCALE GENOMIC DNA]</scope>
    <source>
        <strain evidence="3 4">Sa1YUN3</strain>
    </source>
</reference>
<evidence type="ECO:0000256" key="1">
    <source>
        <dbReference type="SAM" id="MobiDB-lite"/>
    </source>
</evidence>
<keyword evidence="4" id="KW-1185">Reference proteome</keyword>
<feature type="compositionally biased region" description="Basic residues" evidence="1">
    <location>
        <begin position="114"/>
        <end position="124"/>
    </location>
</feature>
<evidence type="ECO:0000313" key="4">
    <source>
        <dbReference type="Proteomes" id="UP000616346"/>
    </source>
</evidence>
<feature type="transmembrane region" description="Helical" evidence="2">
    <location>
        <begin position="38"/>
        <end position="58"/>
    </location>
</feature>
<keyword evidence="2" id="KW-0472">Membrane</keyword>
<accession>A0ABR8V9D9</accession>
<dbReference type="Pfam" id="PF02810">
    <property type="entry name" value="SEC-C"/>
    <property type="match status" value="1"/>
</dbReference>
<evidence type="ECO:0000256" key="2">
    <source>
        <dbReference type="SAM" id="Phobius"/>
    </source>
</evidence>
<name>A0ABR8V9D9_9BACT</name>
<dbReference type="Gene3D" id="3.10.450.50">
    <property type="match status" value="1"/>
</dbReference>
<comment type="caution">
    <text evidence="3">The sequence shown here is derived from an EMBL/GenBank/DDBJ whole genome shotgun (WGS) entry which is preliminary data.</text>
</comment>
<keyword evidence="2" id="KW-0812">Transmembrane</keyword>
<dbReference type="Proteomes" id="UP000616346">
    <property type="component" value="Unassembled WGS sequence"/>
</dbReference>
<protein>
    <submittedName>
        <fullName evidence="3">SEC-C domain-containing protein</fullName>
    </submittedName>
</protein>
<dbReference type="InterPro" id="IPR004027">
    <property type="entry name" value="SEC_C_motif"/>
</dbReference>
<gene>
    <name evidence="3" type="ORF">H9626_03960</name>
</gene>
<sequence>MQKSDYEEQLMQQEIMNSVQNILGAKCINPIRFIGTNLIGLFGFIPGIVASAFDSFILDKILKGWHPNFFLDDKLKTMIDDCIIKEKRKCQKEKLDKAFKGVGRNDPCPCGSGKKYKKCHGKDV</sequence>
<dbReference type="EMBL" id="JACSPQ010000001">
    <property type="protein sequence ID" value="MBD8001373.1"/>
    <property type="molecule type" value="Genomic_DNA"/>
</dbReference>
<keyword evidence="2" id="KW-1133">Transmembrane helix</keyword>
<organism evidence="3 4">
    <name type="scientific">Phocaeicola faecium</name>
    <dbReference type="NCBI Taxonomy" id="2762213"/>
    <lineage>
        <taxon>Bacteria</taxon>
        <taxon>Pseudomonadati</taxon>
        <taxon>Bacteroidota</taxon>
        <taxon>Bacteroidia</taxon>
        <taxon>Bacteroidales</taxon>
        <taxon>Bacteroidaceae</taxon>
        <taxon>Phocaeicola</taxon>
    </lineage>
</organism>
<proteinExistence type="predicted"/>
<feature type="region of interest" description="Disordered" evidence="1">
    <location>
        <begin position="104"/>
        <end position="124"/>
    </location>
</feature>